<reference evidence="2 3" key="1">
    <citation type="journal article" date="2009" name="Nature">
        <title>The Sorghum bicolor genome and the diversification of grasses.</title>
        <authorList>
            <person name="Paterson A.H."/>
            <person name="Bowers J.E."/>
            <person name="Bruggmann R."/>
            <person name="Dubchak I."/>
            <person name="Grimwood J."/>
            <person name="Gundlach H."/>
            <person name="Haberer G."/>
            <person name="Hellsten U."/>
            <person name="Mitros T."/>
            <person name="Poliakov A."/>
            <person name="Schmutz J."/>
            <person name="Spannagl M."/>
            <person name="Tang H."/>
            <person name="Wang X."/>
            <person name="Wicker T."/>
            <person name="Bharti A.K."/>
            <person name="Chapman J."/>
            <person name="Feltus F.A."/>
            <person name="Gowik U."/>
            <person name="Grigoriev I.V."/>
            <person name="Lyons E."/>
            <person name="Maher C.A."/>
            <person name="Martis M."/>
            <person name="Narechania A."/>
            <person name="Otillar R.P."/>
            <person name="Penning B.W."/>
            <person name="Salamov A.A."/>
            <person name="Wang Y."/>
            <person name="Zhang L."/>
            <person name="Carpita N.C."/>
            <person name="Freeling M."/>
            <person name="Gingle A.R."/>
            <person name="Hash C.T."/>
            <person name="Keller B."/>
            <person name="Klein P."/>
            <person name="Kresovich S."/>
            <person name="McCann M.C."/>
            <person name="Ming R."/>
            <person name="Peterson D.G."/>
            <person name="Mehboob-ur-Rahman"/>
            <person name="Ware D."/>
            <person name="Westhoff P."/>
            <person name="Mayer K.F."/>
            <person name="Messing J."/>
            <person name="Rokhsar D.S."/>
        </authorList>
    </citation>
    <scope>NUCLEOTIDE SEQUENCE [LARGE SCALE GENOMIC DNA]</scope>
    <source>
        <strain evidence="3">cv. BTx623</strain>
    </source>
</reference>
<organism evidence="2 3">
    <name type="scientific">Sorghum bicolor</name>
    <name type="common">Sorghum</name>
    <name type="synonym">Sorghum vulgare</name>
    <dbReference type="NCBI Taxonomy" id="4558"/>
    <lineage>
        <taxon>Eukaryota</taxon>
        <taxon>Viridiplantae</taxon>
        <taxon>Streptophyta</taxon>
        <taxon>Embryophyta</taxon>
        <taxon>Tracheophyta</taxon>
        <taxon>Spermatophyta</taxon>
        <taxon>Magnoliopsida</taxon>
        <taxon>Liliopsida</taxon>
        <taxon>Poales</taxon>
        <taxon>Poaceae</taxon>
        <taxon>PACMAD clade</taxon>
        <taxon>Panicoideae</taxon>
        <taxon>Andropogonodae</taxon>
        <taxon>Andropogoneae</taxon>
        <taxon>Sorghinae</taxon>
        <taxon>Sorghum</taxon>
    </lineage>
</organism>
<evidence type="ECO:0000313" key="2">
    <source>
        <dbReference type="EMBL" id="OQU83290.1"/>
    </source>
</evidence>
<keyword evidence="3" id="KW-1185">Reference proteome</keyword>
<feature type="chain" id="PRO_5013369183" evidence="1">
    <location>
        <begin position="17"/>
        <end position="79"/>
    </location>
</feature>
<dbReference type="EMBL" id="CM000764">
    <property type="protein sequence ID" value="OQU83290.1"/>
    <property type="molecule type" value="Genomic_DNA"/>
</dbReference>
<dbReference type="AlphaFoldDB" id="A0A1Z5RHQ5"/>
<evidence type="ECO:0000256" key="1">
    <source>
        <dbReference type="SAM" id="SignalP"/>
    </source>
</evidence>
<keyword evidence="1" id="KW-0732">Signal</keyword>
<accession>A0A1Z5RHQ5</accession>
<feature type="signal peptide" evidence="1">
    <location>
        <begin position="1"/>
        <end position="16"/>
    </location>
</feature>
<dbReference type="Gramene" id="OQU83290">
    <property type="protein sequence ID" value="OQU83290"/>
    <property type="gene ID" value="SORBI_3005G104850"/>
</dbReference>
<protein>
    <submittedName>
        <fullName evidence="2">Uncharacterized protein</fullName>
    </submittedName>
</protein>
<evidence type="ECO:0000313" key="3">
    <source>
        <dbReference type="Proteomes" id="UP000000768"/>
    </source>
</evidence>
<reference evidence="3" key="2">
    <citation type="journal article" date="2018" name="Plant J.">
        <title>The Sorghum bicolor reference genome: improved assembly, gene annotations, a transcriptome atlas, and signatures of genome organization.</title>
        <authorList>
            <person name="McCormick R.F."/>
            <person name="Truong S.K."/>
            <person name="Sreedasyam A."/>
            <person name="Jenkins J."/>
            <person name="Shu S."/>
            <person name="Sims D."/>
            <person name="Kennedy M."/>
            <person name="Amirebrahimi M."/>
            <person name="Weers B.D."/>
            <person name="McKinley B."/>
            <person name="Mattison A."/>
            <person name="Morishige D.T."/>
            <person name="Grimwood J."/>
            <person name="Schmutz J."/>
            <person name="Mullet J.E."/>
        </authorList>
    </citation>
    <scope>NUCLEOTIDE SEQUENCE [LARGE SCALE GENOMIC DNA]</scope>
    <source>
        <strain evidence="3">cv. BTx623</strain>
    </source>
</reference>
<sequence>MLVFLFLGARLSSVTNLMKQQKLKKSPLVEIGPVVGSVAGLKCGSVGVSYLIFNNASAYQVLTFEFPAWVCAKYSKATL</sequence>
<dbReference type="InParanoid" id="A0A1Z5RHQ5"/>
<proteinExistence type="predicted"/>
<name>A0A1Z5RHQ5_SORBI</name>
<gene>
    <name evidence="2" type="ORF">SORBI_3005G104850</name>
</gene>
<dbReference type="Proteomes" id="UP000000768">
    <property type="component" value="Chromosome 5"/>
</dbReference>